<keyword evidence="6" id="KW-1185">Reference proteome</keyword>
<dbReference type="PANTHER" id="PTHR16255">
    <property type="entry name" value="REQUIRED FOR MEIOTIC NUCLEAR DIVISION PROTEIN 1 HOMOLOG"/>
    <property type="match status" value="1"/>
</dbReference>
<organism evidence="5 6">
    <name type="scientific">Pichia californica</name>
    <dbReference type="NCBI Taxonomy" id="460514"/>
    <lineage>
        <taxon>Eukaryota</taxon>
        <taxon>Fungi</taxon>
        <taxon>Dikarya</taxon>
        <taxon>Ascomycota</taxon>
        <taxon>Saccharomycotina</taxon>
        <taxon>Pichiomycetes</taxon>
        <taxon>Pichiales</taxon>
        <taxon>Pichiaceae</taxon>
        <taxon>Pichia</taxon>
    </lineage>
</organism>
<dbReference type="PANTHER" id="PTHR16255:SF1">
    <property type="entry name" value="REQUIRED FOR MEIOTIC NUCLEAR DIVISION PROTEIN 1 HOMOLOG"/>
    <property type="match status" value="1"/>
</dbReference>
<feature type="region of interest" description="Disordered" evidence="3">
    <location>
        <begin position="1403"/>
        <end position="1437"/>
    </location>
</feature>
<dbReference type="GO" id="GO:0070131">
    <property type="term" value="P:positive regulation of mitochondrial translation"/>
    <property type="evidence" value="ECO:0007669"/>
    <property type="project" value="TreeGrafter"/>
</dbReference>
<dbReference type="GO" id="GO:0005739">
    <property type="term" value="C:mitochondrion"/>
    <property type="evidence" value="ECO:0007669"/>
    <property type="project" value="UniProtKB-ARBA"/>
</dbReference>
<dbReference type="Pfam" id="PF02582">
    <property type="entry name" value="DUF155"/>
    <property type="match status" value="1"/>
</dbReference>
<feature type="compositionally biased region" description="Low complexity" evidence="3">
    <location>
        <begin position="573"/>
        <end position="593"/>
    </location>
</feature>
<protein>
    <recommendedName>
        <fullName evidence="4">DUF155 domain-containing protein</fullName>
    </recommendedName>
</protein>
<gene>
    <name evidence="5" type="ORF">C6P40_005392</name>
</gene>
<feature type="domain" description="DUF155" evidence="4">
    <location>
        <begin position="140"/>
        <end position="328"/>
    </location>
</feature>
<dbReference type="Proteomes" id="UP000697127">
    <property type="component" value="Unassembled WGS sequence"/>
</dbReference>
<proteinExistence type="inferred from homology"/>
<feature type="compositionally biased region" description="Polar residues" evidence="3">
    <location>
        <begin position="1644"/>
        <end position="1655"/>
    </location>
</feature>
<feature type="coiled-coil region" evidence="2">
    <location>
        <begin position="184"/>
        <end position="211"/>
    </location>
</feature>
<evidence type="ECO:0000256" key="2">
    <source>
        <dbReference type="SAM" id="Coils"/>
    </source>
</evidence>
<name>A0A9P6WLB5_9ASCO</name>
<evidence type="ECO:0000313" key="6">
    <source>
        <dbReference type="Proteomes" id="UP000697127"/>
    </source>
</evidence>
<feature type="region of interest" description="Disordered" evidence="3">
    <location>
        <begin position="1226"/>
        <end position="1346"/>
    </location>
</feature>
<feature type="region of interest" description="Disordered" evidence="3">
    <location>
        <begin position="1560"/>
        <end position="1580"/>
    </location>
</feature>
<evidence type="ECO:0000256" key="1">
    <source>
        <dbReference type="ARBA" id="ARBA00008306"/>
    </source>
</evidence>
<feature type="region of interest" description="Disordered" evidence="3">
    <location>
        <begin position="1123"/>
        <end position="1159"/>
    </location>
</feature>
<sequence>MLPTVLKRSSPLVQLSCNRATNLYYHKRFYSQINSINNTASQQRKKILTYQRTNFSEEFNVNSTNDNNSHFQETIIHPAYVTSSNLTCFLNKPIKPVVSVTKCESYDLNKVRSDLSLKGIAPIQIVPNECITFKYKQNDVFIFKFGTIVAWNIEESEILNELVPIFSNAEVDSYSYQTEDLDYVEITSKDLKNYENENKKETDSFVAKETEIICLNNSSLQQKLLDMLAFSYGISRSTRLAILEEAVESHIKLSKETINKLSHGEKIAVDPKNALKLSGRLLLLRGKLNLYSELVETPDIYWSESRLEKIHEKISNALDISKRINILNRKLDFLSDEAEALISIMSKRTEVNLELIIIYLIVIEVCFETYHFYDRLGGTYNIEYFHSYIEGSYTGVSAFSSAPAPSTNALVAASVIGSALKANNNNPVGLNLPKVQGPKANKFVRAASITNDSSRRNSIVTRNLPDNYISISRANSINTANARNTSMTNSSMNKNRLSYQKSVPNLKGRRSISDFTNSNKTSQQKQIPVYYKNVPKTIKKYIPSANGLVAVEVPNPAYREPTQSYNKSYRRSISNINMSSPPSFSSSSNISRSQYHQQTNQLNQSKNSISKQKQPMRSISKNVKTQTKTLPNGTKLVSTTVEEYIDDNSDLAYDEEFDDAYDDFDDVHNRNIDMSATFDDDDQIVEDDEYIEYNEPIDERHVYKNRASQYISNPKNQQQILEEDDDDDDDVKEKSNQKDLDEINEAYEEEKEFEIPNGNIEQNIQKVEDITEDNMNEVIEKLESERKYEDDVKHVISENEEMERIERENAFKSIDQPVQDPVILEDLNSRQFSKDVLALNSNTPSSSIVVPISASNISNGIKHHGLLSHGLLQEPVTSISKDSEFDQFSDSELQPAVEQEDDGYEDVDDDEYVASNTHMQNDIEELPEIDEVNEPEDYEEEELEEDYVNDIDEDEDQIEDFSTRDLTINNEEEYSEEERLAAQRKLNELVKQKEQEILRAMINNGDINKDSILQSTSEPEVIENSKDNVDNIPIVEKPIPAIEKPIPAIEKPLSAFEKPIPAIEKPLSAIEKPNDHEVISEVPVIQAKEIVTEPEDVEKTVEIVKDPIQETNEIEDKALEELKEITQEPTGTESSPLKKEIENQEEQFGDAASVDSIPNNTLEEERQKFINKSIVSPTHSNLLKSITKTQTDTSTEASDAELVFHTLSKESSNEVPEIQPIMISNIDSTEKFYTPPLTPIDPLSKRNSYTSDKLDSPSDTLQQSVKSFRRSESPESSMIKTEIIKPVEVSSTNKSMAQHLRPIFGSASRPLNSRSANNSPKKMVTSSSTKSDFSNQNNESGKKSGVAVLNISDDFLNNGSDKDDEDNEDGEIFDDTQNQLANLEVPKREPSVQAKLDLAEKRKTLGPDAFSEDNLSTDTLENSGNQQEVFNDENVVRRKSVLKNASSNNRSSVSIPNNQNEASGAYLSLTTAQNTKLNAMGSSGYANNAPQNLRRQSVNAMDLPARSRSGSASGNVNNATVPTDYAPLAAAAKAAQRHSVQPGAMGYGIGSGLEKNDKISNRNSTTGYPSREPIRIGGVKAPNPKVEEAKKRILQNRPGQKRAKELYELAKTRPQVKTDQLVALDDSGMRRSSFEKVGDLPEDSQGNSKKTKMTSMSLRDIQAVNYDQYETKKINRGFKSRFQDDHSDTDLPLPPVQPISQTPITSNNNYTNASLDITQSPINVSTSAHIEAPQEKSKSSFKFKLSGLNRKKSRTGLTNNSAELDTSTPANISAPVNISSPVGHANNIPNHVNDSATNSETQRKTSFFSNLHVYPEEHSQNNAPRTESKFEKFFSEPHGPKRNISSASAATAATNETVIVNEEGGKKKRGFSFKKMFGER</sequence>
<feature type="compositionally biased region" description="Polar residues" evidence="3">
    <location>
        <begin position="1309"/>
        <end position="1339"/>
    </location>
</feature>
<feature type="compositionally biased region" description="Acidic residues" evidence="3">
    <location>
        <begin position="1362"/>
        <end position="1372"/>
    </location>
</feature>
<evidence type="ECO:0000259" key="4">
    <source>
        <dbReference type="Pfam" id="PF02582"/>
    </source>
</evidence>
<dbReference type="InterPro" id="IPR003734">
    <property type="entry name" value="DUF155"/>
</dbReference>
<feature type="compositionally biased region" description="Polar residues" evidence="3">
    <location>
        <begin position="1413"/>
        <end position="1429"/>
    </location>
</feature>
<keyword evidence="2" id="KW-0175">Coiled coil</keyword>
<feature type="compositionally biased region" description="Polar residues" evidence="3">
    <location>
        <begin position="594"/>
        <end position="631"/>
    </location>
</feature>
<feature type="region of interest" description="Disordered" evidence="3">
    <location>
        <begin position="573"/>
        <end position="631"/>
    </location>
</feature>
<comment type="similarity">
    <text evidence="1">Belongs to the RMD1/sif2 family.</text>
</comment>
<dbReference type="InterPro" id="IPR051624">
    <property type="entry name" value="RMD1/Sad1-interacting"/>
</dbReference>
<accession>A0A9P6WLB5</accession>
<feature type="region of interest" description="Disordered" evidence="3">
    <location>
        <begin position="1629"/>
        <end position="1655"/>
    </location>
</feature>
<evidence type="ECO:0000313" key="5">
    <source>
        <dbReference type="EMBL" id="KAG0689226.1"/>
    </source>
</evidence>
<feature type="compositionally biased region" description="Polar residues" evidence="3">
    <location>
        <begin position="1787"/>
        <end position="1802"/>
    </location>
</feature>
<feature type="compositionally biased region" description="Polar residues" evidence="3">
    <location>
        <begin position="1245"/>
        <end position="1266"/>
    </location>
</feature>
<evidence type="ECO:0000256" key="3">
    <source>
        <dbReference type="SAM" id="MobiDB-lite"/>
    </source>
</evidence>
<feature type="compositionally biased region" description="Basic and acidic residues" evidence="3">
    <location>
        <begin position="1629"/>
        <end position="1639"/>
    </location>
</feature>
<comment type="caution">
    <text evidence="5">The sequence shown here is derived from an EMBL/GenBank/DDBJ whole genome shotgun (WGS) entry which is preliminary data.</text>
</comment>
<dbReference type="EMBL" id="PUHW01000093">
    <property type="protein sequence ID" value="KAG0689226.1"/>
    <property type="molecule type" value="Genomic_DNA"/>
</dbReference>
<reference evidence="5" key="1">
    <citation type="submission" date="2020-11" db="EMBL/GenBank/DDBJ databases">
        <title>Kefir isolates.</title>
        <authorList>
            <person name="Marcisauskas S."/>
            <person name="Kim Y."/>
            <person name="Blasche S."/>
        </authorList>
    </citation>
    <scope>NUCLEOTIDE SEQUENCE</scope>
    <source>
        <strain evidence="5">Olga-1</strain>
    </source>
</reference>
<feature type="region of interest" description="Disordered" evidence="3">
    <location>
        <begin position="1353"/>
        <end position="1372"/>
    </location>
</feature>
<feature type="region of interest" description="Disordered" evidence="3">
    <location>
        <begin position="1783"/>
        <end position="1802"/>
    </location>
</feature>